<comment type="caution">
    <text evidence="1">The sequence shown here is derived from an EMBL/GenBank/DDBJ whole genome shotgun (WGS) entry which is preliminary data.</text>
</comment>
<organism evidence="1 2">
    <name type="scientific">Parelaphostrongylus tenuis</name>
    <name type="common">Meningeal worm</name>
    <dbReference type="NCBI Taxonomy" id="148309"/>
    <lineage>
        <taxon>Eukaryota</taxon>
        <taxon>Metazoa</taxon>
        <taxon>Ecdysozoa</taxon>
        <taxon>Nematoda</taxon>
        <taxon>Chromadorea</taxon>
        <taxon>Rhabditida</taxon>
        <taxon>Rhabditina</taxon>
        <taxon>Rhabditomorpha</taxon>
        <taxon>Strongyloidea</taxon>
        <taxon>Metastrongylidae</taxon>
        <taxon>Parelaphostrongylus</taxon>
    </lineage>
</organism>
<evidence type="ECO:0000313" key="2">
    <source>
        <dbReference type="Proteomes" id="UP001196413"/>
    </source>
</evidence>
<name>A0AAD5M5I9_PARTN</name>
<keyword evidence="2" id="KW-1185">Reference proteome</keyword>
<proteinExistence type="predicted"/>
<accession>A0AAD5M5I9</accession>
<protein>
    <submittedName>
        <fullName evidence="1">Uncharacterized protein</fullName>
    </submittedName>
</protein>
<reference evidence="1" key="1">
    <citation type="submission" date="2021-06" db="EMBL/GenBank/DDBJ databases">
        <title>Parelaphostrongylus tenuis whole genome reference sequence.</title>
        <authorList>
            <person name="Garwood T.J."/>
            <person name="Larsen P.A."/>
            <person name="Fountain-Jones N.M."/>
            <person name="Garbe J.R."/>
            <person name="Macchietto M.G."/>
            <person name="Kania S.A."/>
            <person name="Gerhold R.W."/>
            <person name="Richards J.E."/>
            <person name="Wolf T.M."/>
        </authorList>
    </citation>
    <scope>NUCLEOTIDE SEQUENCE</scope>
    <source>
        <strain evidence="1">MNPRO001-30</strain>
        <tissue evidence="1">Meninges</tissue>
    </source>
</reference>
<sequence>MDALLALISEKGFRGAITTEGKTTSCLLKVMYGITNGHGFHTFTQCRCSDPWGIAPTSYGAKSFVSRLIMQIIIDVLEQQGRSAGLSDDLILGILNQLMVHTNCDLSECKTLAVNQAVNKTCKHEHAEESHQYLIQTLFDRKGYRCAAVHASDMPLPHCIVVGNTVTALCTDEKANMCRIDINTKIGAIDAKHLSILESLTSLRCHYMDFNSFETFNYSLKCLTKPSNQNGENKQPREYPNMEEI</sequence>
<dbReference type="Proteomes" id="UP001196413">
    <property type="component" value="Unassembled WGS sequence"/>
</dbReference>
<gene>
    <name evidence="1" type="ORF">KIN20_007440</name>
</gene>
<dbReference type="EMBL" id="JAHQIW010001075">
    <property type="protein sequence ID" value="KAJ1351440.1"/>
    <property type="molecule type" value="Genomic_DNA"/>
</dbReference>
<dbReference type="AlphaFoldDB" id="A0AAD5M5I9"/>
<evidence type="ECO:0000313" key="1">
    <source>
        <dbReference type="EMBL" id="KAJ1351440.1"/>
    </source>
</evidence>